<dbReference type="Proteomes" id="UP000373149">
    <property type="component" value="Unassembled WGS sequence"/>
</dbReference>
<feature type="region of interest" description="Disordered" evidence="1">
    <location>
        <begin position="1"/>
        <end position="23"/>
    </location>
</feature>
<dbReference type="AlphaFoldDB" id="A0A5N8X4P0"/>
<organism evidence="2 3">
    <name type="scientific">Streptomyces acidicola</name>
    <dbReference type="NCBI Taxonomy" id="2596892"/>
    <lineage>
        <taxon>Bacteria</taxon>
        <taxon>Bacillati</taxon>
        <taxon>Actinomycetota</taxon>
        <taxon>Actinomycetes</taxon>
        <taxon>Kitasatosporales</taxon>
        <taxon>Streptomycetaceae</taxon>
        <taxon>Streptomyces</taxon>
    </lineage>
</organism>
<sequence length="69" mass="7258">MRRNTLALSDRCGGSPAQGSDFAAATPYLNTTNGPQTRTMHISAATVNLLPGKDRAGYDPAGHQQDASR</sequence>
<evidence type="ECO:0000256" key="1">
    <source>
        <dbReference type="SAM" id="MobiDB-lite"/>
    </source>
</evidence>
<evidence type="ECO:0000313" key="2">
    <source>
        <dbReference type="EMBL" id="MPY54282.1"/>
    </source>
</evidence>
<dbReference type="EMBL" id="VMNX01000259">
    <property type="protein sequence ID" value="MPY54282.1"/>
    <property type="molecule type" value="Genomic_DNA"/>
</dbReference>
<evidence type="ECO:0000313" key="3">
    <source>
        <dbReference type="Proteomes" id="UP000373149"/>
    </source>
</evidence>
<protein>
    <submittedName>
        <fullName evidence="2">Uncharacterized protein</fullName>
    </submittedName>
</protein>
<name>A0A5N8X4P0_9ACTN</name>
<reference evidence="2 3" key="1">
    <citation type="submission" date="2019-09" db="EMBL/GenBank/DDBJ databases">
        <authorList>
            <person name="Duangmal K."/>
            <person name="Teo W.F.A."/>
            <person name="Lipun K."/>
        </authorList>
    </citation>
    <scope>NUCLEOTIDE SEQUENCE [LARGE SCALE GENOMIC DNA]</scope>
    <source>
        <strain evidence="2 3">K1PN6</strain>
    </source>
</reference>
<accession>A0A5N8X4P0</accession>
<gene>
    <name evidence="2" type="ORF">FPZ41_39315</name>
</gene>
<comment type="caution">
    <text evidence="2">The sequence shown here is derived from an EMBL/GenBank/DDBJ whole genome shotgun (WGS) entry which is preliminary data.</text>
</comment>
<dbReference type="RefSeq" id="WP_152868707.1">
    <property type="nucleotide sequence ID" value="NZ_VMNX01000259.1"/>
</dbReference>
<keyword evidence="3" id="KW-1185">Reference proteome</keyword>
<proteinExistence type="predicted"/>